<proteinExistence type="predicted"/>
<comment type="caution">
    <text evidence="1">The sequence shown here is derived from an EMBL/GenBank/DDBJ whole genome shotgun (WGS) entry which is preliminary data.</text>
</comment>
<protein>
    <submittedName>
        <fullName evidence="1">Uncharacterized protein</fullName>
    </submittedName>
</protein>
<evidence type="ECO:0000313" key="1">
    <source>
        <dbReference type="EMBL" id="GGA55384.1"/>
    </source>
</evidence>
<gene>
    <name evidence="1" type="ORF">GCM10011499_26950</name>
</gene>
<evidence type="ECO:0000313" key="2">
    <source>
        <dbReference type="Proteomes" id="UP000596977"/>
    </source>
</evidence>
<reference evidence="1 2" key="1">
    <citation type="journal article" date="2014" name="Int. J. Syst. Evol. Microbiol.">
        <title>Complete genome sequence of Corynebacterium casei LMG S-19264T (=DSM 44701T), isolated from a smear-ripened cheese.</title>
        <authorList>
            <consortium name="US DOE Joint Genome Institute (JGI-PGF)"/>
            <person name="Walter F."/>
            <person name="Albersmeier A."/>
            <person name="Kalinowski J."/>
            <person name="Ruckert C."/>
        </authorList>
    </citation>
    <scope>NUCLEOTIDE SEQUENCE [LARGE SCALE GENOMIC DNA]</scope>
    <source>
        <strain evidence="1 2">CGMCC 1.15896</strain>
    </source>
</reference>
<keyword evidence="2" id="KW-1185">Reference proteome</keyword>
<dbReference type="AlphaFoldDB" id="A0A916RFQ0"/>
<dbReference type="EMBL" id="BMKB01000004">
    <property type="protein sequence ID" value="GGA55384.1"/>
    <property type="molecule type" value="Genomic_DNA"/>
</dbReference>
<organism evidence="1 2">
    <name type="scientific">Pelagibacterium lentulum</name>
    <dbReference type="NCBI Taxonomy" id="2029865"/>
    <lineage>
        <taxon>Bacteria</taxon>
        <taxon>Pseudomonadati</taxon>
        <taxon>Pseudomonadota</taxon>
        <taxon>Alphaproteobacteria</taxon>
        <taxon>Hyphomicrobiales</taxon>
        <taxon>Devosiaceae</taxon>
        <taxon>Pelagibacterium</taxon>
    </lineage>
</organism>
<dbReference type="Proteomes" id="UP000596977">
    <property type="component" value="Unassembled WGS sequence"/>
</dbReference>
<name>A0A916RFQ0_9HYPH</name>
<accession>A0A916RFQ0</accession>
<sequence>MRILAYIVVRHGDVYGPLLDAIERELAEARQRVSHRDRAKQILAAMTREANLA</sequence>